<dbReference type="GO" id="GO:0006355">
    <property type="term" value="P:regulation of DNA-templated transcription"/>
    <property type="evidence" value="ECO:0007669"/>
    <property type="project" value="InterPro"/>
</dbReference>
<proteinExistence type="inferred from homology"/>
<evidence type="ECO:0000256" key="5">
    <source>
        <dbReference type="PROSITE-ProRule" id="PRU01091"/>
    </source>
</evidence>
<dbReference type="CDD" id="cd15831">
    <property type="entry name" value="BTAD"/>
    <property type="match status" value="1"/>
</dbReference>
<dbReference type="InterPro" id="IPR036388">
    <property type="entry name" value="WH-like_DNA-bd_sf"/>
</dbReference>
<dbReference type="AlphaFoldDB" id="A0A7W9IM26"/>
<dbReference type="SMART" id="SM00862">
    <property type="entry name" value="Trans_reg_C"/>
    <property type="match status" value="1"/>
</dbReference>
<evidence type="ECO:0000313" key="7">
    <source>
        <dbReference type="EMBL" id="MBB5823172.1"/>
    </source>
</evidence>
<evidence type="ECO:0000256" key="1">
    <source>
        <dbReference type="ARBA" id="ARBA00005820"/>
    </source>
</evidence>
<dbReference type="PROSITE" id="PS51755">
    <property type="entry name" value="OMPR_PHOB"/>
    <property type="match status" value="1"/>
</dbReference>
<dbReference type="SMART" id="SM01043">
    <property type="entry name" value="BTAD"/>
    <property type="match status" value="1"/>
</dbReference>
<sequence>MEIGVLGSLVVRVDGKSALPSAQKPRQVLALLVLNANRVVPIAALSRELWDDKPPQSAMTTLQTYVLHIRKILGKVLGMTSAQVGREILVTRPGGYMFRVEPGALDLHVYEQRLAEGRAALAVGDNHRAARLLCDALTLWRDPPLVDVQPGRLLEVQIRRLEESRLSALEQRIEADMRLGRHHDIVSELIELAAEHQLHETVHAQLMLTFHRCGRRSNALTVFRMLRRSLYEELGLEPSMKLERLHQAILSCDPVLDTPSDTGALLLLDRLAEGMVRSA</sequence>
<protein>
    <submittedName>
        <fullName evidence="7">DNA-binding SARP family transcriptional activator</fullName>
    </submittedName>
</protein>
<dbReference type="GO" id="GO:0000160">
    <property type="term" value="P:phosphorelay signal transduction system"/>
    <property type="evidence" value="ECO:0007669"/>
    <property type="project" value="InterPro"/>
</dbReference>
<evidence type="ECO:0000256" key="4">
    <source>
        <dbReference type="ARBA" id="ARBA00023163"/>
    </source>
</evidence>
<gene>
    <name evidence="7" type="ORF">F4562_006234</name>
</gene>
<comment type="similarity">
    <text evidence="1">Belongs to the AfsR/DnrI/RedD regulatory family.</text>
</comment>
<feature type="domain" description="OmpR/PhoB-type" evidence="6">
    <location>
        <begin position="1"/>
        <end position="100"/>
    </location>
</feature>
<dbReference type="InterPro" id="IPR001867">
    <property type="entry name" value="OmpR/PhoB-type_DNA-bd"/>
</dbReference>
<organism evidence="7 8">
    <name type="scientific">Streptosporangium becharense</name>
    <dbReference type="NCBI Taxonomy" id="1816182"/>
    <lineage>
        <taxon>Bacteria</taxon>
        <taxon>Bacillati</taxon>
        <taxon>Actinomycetota</taxon>
        <taxon>Actinomycetes</taxon>
        <taxon>Streptosporangiales</taxon>
        <taxon>Streptosporangiaceae</taxon>
        <taxon>Streptosporangium</taxon>
    </lineage>
</organism>
<comment type="caution">
    <text evidence="7">The sequence shown here is derived from an EMBL/GenBank/DDBJ whole genome shotgun (WGS) entry which is preliminary data.</text>
</comment>
<dbReference type="Proteomes" id="UP000540685">
    <property type="component" value="Unassembled WGS sequence"/>
</dbReference>
<dbReference type="GO" id="GO:0003677">
    <property type="term" value="F:DNA binding"/>
    <property type="evidence" value="ECO:0007669"/>
    <property type="project" value="UniProtKB-UniRule"/>
</dbReference>
<dbReference type="RefSeq" id="WP_184540169.1">
    <property type="nucleotide sequence ID" value="NZ_JACHMP010000001.1"/>
</dbReference>
<evidence type="ECO:0000256" key="3">
    <source>
        <dbReference type="ARBA" id="ARBA00023125"/>
    </source>
</evidence>
<evidence type="ECO:0000313" key="8">
    <source>
        <dbReference type="Proteomes" id="UP000540685"/>
    </source>
</evidence>
<dbReference type="InterPro" id="IPR005158">
    <property type="entry name" value="BTAD"/>
</dbReference>
<dbReference type="Pfam" id="PF00486">
    <property type="entry name" value="Trans_reg_C"/>
    <property type="match status" value="1"/>
</dbReference>
<keyword evidence="3 5" id="KW-0238">DNA-binding</keyword>
<name>A0A7W9IM26_9ACTN</name>
<accession>A0A7W9IM26</accession>
<dbReference type="InterPro" id="IPR016032">
    <property type="entry name" value="Sig_transdc_resp-reg_C-effctor"/>
</dbReference>
<dbReference type="InterPro" id="IPR051677">
    <property type="entry name" value="AfsR-DnrI-RedD_regulator"/>
</dbReference>
<dbReference type="PANTHER" id="PTHR35807:SF1">
    <property type="entry name" value="TRANSCRIPTIONAL REGULATOR REDD"/>
    <property type="match status" value="1"/>
</dbReference>
<dbReference type="Gene3D" id="1.10.10.10">
    <property type="entry name" value="Winged helix-like DNA-binding domain superfamily/Winged helix DNA-binding domain"/>
    <property type="match status" value="1"/>
</dbReference>
<dbReference type="Pfam" id="PF03704">
    <property type="entry name" value="BTAD"/>
    <property type="match status" value="1"/>
</dbReference>
<reference evidence="7 8" key="1">
    <citation type="submission" date="2020-08" db="EMBL/GenBank/DDBJ databases">
        <title>Sequencing the genomes of 1000 actinobacteria strains.</title>
        <authorList>
            <person name="Klenk H.-P."/>
        </authorList>
    </citation>
    <scope>NUCLEOTIDE SEQUENCE [LARGE SCALE GENOMIC DNA]</scope>
    <source>
        <strain evidence="7 8">DSM 46887</strain>
    </source>
</reference>
<feature type="DNA-binding region" description="OmpR/PhoB-type" evidence="5">
    <location>
        <begin position="1"/>
        <end position="100"/>
    </location>
</feature>
<dbReference type="SUPFAM" id="SSF46894">
    <property type="entry name" value="C-terminal effector domain of the bipartite response regulators"/>
    <property type="match status" value="1"/>
</dbReference>
<evidence type="ECO:0000259" key="6">
    <source>
        <dbReference type="PROSITE" id="PS51755"/>
    </source>
</evidence>
<keyword evidence="2" id="KW-0805">Transcription regulation</keyword>
<dbReference type="SUPFAM" id="SSF48452">
    <property type="entry name" value="TPR-like"/>
    <property type="match status" value="1"/>
</dbReference>
<dbReference type="EMBL" id="JACHMP010000001">
    <property type="protein sequence ID" value="MBB5823172.1"/>
    <property type="molecule type" value="Genomic_DNA"/>
</dbReference>
<dbReference type="PANTHER" id="PTHR35807">
    <property type="entry name" value="TRANSCRIPTIONAL REGULATOR REDD-RELATED"/>
    <property type="match status" value="1"/>
</dbReference>
<dbReference type="InterPro" id="IPR011990">
    <property type="entry name" value="TPR-like_helical_dom_sf"/>
</dbReference>
<dbReference type="Gene3D" id="1.25.40.10">
    <property type="entry name" value="Tetratricopeptide repeat domain"/>
    <property type="match status" value="1"/>
</dbReference>
<keyword evidence="4" id="KW-0804">Transcription</keyword>
<keyword evidence="8" id="KW-1185">Reference proteome</keyword>
<evidence type="ECO:0000256" key="2">
    <source>
        <dbReference type="ARBA" id="ARBA00023015"/>
    </source>
</evidence>